<dbReference type="Pfam" id="PF00730">
    <property type="entry name" value="HhH-GPD"/>
    <property type="match status" value="1"/>
</dbReference>
<keyword evidence="8" id="KW-0227">DNA damage</keyword>
<evidence type="ECO:0000256" key="4">
    <source>
        <dbReference type="ARBA" id="ARBA00012045"/>
    </source>
</evidence>
<dbReference type="SMART" id="SM00478">
    <property type="entry name" value="ENDO3c"/>
    <property type="match status" value="1"/>
</dbReference>
<name>L1JK09_GUITC</name>
<protein>
    <recommendedName>
        <fullName evidence="5">Adenine DNA glycosylase</fullName>
        <ecNumber evidence="4">3.2.2.31</ecNumber>
    </recommendedName>
</protein>
<gene>
    <name evidence="15" type="primary">mutYH</name>
    <name evidence="15" type="ORF">GUITHDRAFT_43570</name>
</gene>
<keyword evidence="7" id="KW-0479">Metal-binding</keyword>
<feature type="non-terminal residue" evidence="15">
    <location>
        <position position="1"/>
    </location>
</feature>
<keyword evidence="13" id="KW-0326">Glycosidase</keyword>
<dbReference type="Gene3D" id="1.10.340.30">
    <property type="entry name" value="Hypothetical protein, domain 2"/>
    <property type="match status" value="1"/>
</dbReference>
<evidence type="ECO:0000259" key="14">
    <source>
        <dbReference type="SMART" id="SM00478"/>
    </source>
</evidence>
<evidence type="ECO:0000256" key="11">
    <source>
        <dbReference type="ARBA" id="ARBA00023014"/>
    </source>
</evidence>
<evidence type="ECO:0000256" key="7">
    <source>
        <dbReference type="ARBA" id="ARBA00022723"/>
    </source>
</evidence>
<dbReference type="AlphaFoldDB" id="L1JK09"/>
<reference evidence="16" key="3">
    <citation type="submission" date="2015-06" db="UniProtKB">
        <authorList>
            <consortium name="EnsemblProtists"/>
        </authorList>
    </citation>
    <scope>IDENTIFICATION</scope>
</reference>
<dbReference type="GO" id="GO:0035485">
    <property type="term" value="F:adenine/guanine mispair binding"/>
    <property type="evidence" value="ECO:0007669"/>
    <property type="project" value="TreeGrafter"/>
</dbReference>
<sequence>IAQLLVEWYQVNRRDLPWRDQKRWSQAAYAKRSSADVAVEVWVSEIMLQQTRVQTVIQYFQRWMERWPTVEDLASATEEEVNEVWSGLGYYRRAKFLLLGSRAVVEKYGGVLPQKAEELKKIPGIGDYTAGAISSIAFGQQV</sequence>
<evidence type="ECO:0000256" key="3">
    <source>
        <dbReference type="ARBA" id="ARBA00008343"/>
    </source>
</evidence>
<evidence type="ECO:0000256" key="9">
    <source>
        <dbReference type="ARBA" id="ARBA00022801"/>
    </source>
</evidence>
<dbReference type="EMBL" id="JH992985">
    <property type="protein sequence ID" value="EKX48489.1"/>
    <property type="molecule type" value="Genomic_DNA"/>
</dbReference>
<evidence type="ECO:0000256" key="2">
    <source>
        <dbReference type="ARBA" id="ARBA00001966"/>
    </source>
</evidence>
<evidence type="ECO:0000256" key="12">
    <source>
        <dbReference type="ARBA" id="ARBA00023204"/>
    </source>
</evidence>
<evidence type="ECO:0000256" key="10">
    <source>
        <dbReference type="ARBA" id="ARBA00023004"/>
    </source>
</evidence>
<dbReference type="OrthoDB" id="10248838at2759"/>
<comment type="similarity">
    <text evidence="3">Belongs to the Nth/MutY family.</text>
</comment>
<dbReference type="PANTHER" id="PTHR42944">
    <property type="entry name" value="ADENINE DNA GLYCOSYLASE"/>
    <property type="match status" value="1"/>
</dbReference>
<dbReference type="GO" id="GO:0034039">
    <property type="term" value="F:8-oxo-7,8-dihydroguanine DNA N-glycosylase activity"/>
    <property type="evidence" value="ECO:0007669"/>
    <property type="project" value="TreeGrafter"/>
</dbReference>
<comment type="catalytic activity">
    <reaction evidence="1">
        <text>Hydrolyzes free adenine bases from 7,8-dihydro-8-oxoguanine:adenine mismatched double-stranded DNA, leaving an apurinic site.</text>
        <dbReference type="EC" id="3.2.2.31"/>
    </reaction>
</comment>
<keyword evidence="9" id="KW-0378">Hydrolase</keyword>
<comment type="cofactor">
    <cofactor evidence="2">
        <name>[4Fe-4S] cluster</name>
        <dbReference type="ChEBI" id="CHEBI:49883"/>
    </cofactor>
</comment>
<evidence type="ECO:0000256" key="8">
    <source>
        <dbReference type="ARBA" id="ARBA00022763"/>
    </source>
</evidence>
<dbReference type="EnsemblProtists" id="EKX48489">
    <property type="protein sequence ID" value="EKX48489"/>
    <property type="gene ID" value="GUITHDRAFT_43570"/>
</dbReference>
<organism evidence="15">
    <name type="scientific">Guillardia theta (strain CCMP2712)</name>
    <name type="common">Cryptophyte</name>
    <dbReference type="NCBI Taxonomy" id="905079"/>
    <lineage>
        <taxon>Eukaryota</taxon>
        <taxon>Cryptophyceae</taxon>
        <taxon>Pyrenomonadales</taxon>
        <taxon>Geminigeraceae</taxon>
        <taxon>Guillardia</taxon>
    </lineage>
</organism>
<keyword evidence="6" id="KW-0004">4Fe-4S</keyword>
<reference evidence="17" key="2">
    <citation type="submission" date="2012-11" db="EMBL/GenBank/DDBJ databases">
        <authorList>
            <person name="Kuo A."/>
            <person name="Curtis B.A."/>
            <person name="Tanifuji G."/>
            <person name="Burki F."/>
            <person name="Gruber A."/>
            <person name="Irimia M."/>
            <person name="Maruyama S."/>
            <person name="Arias M.C."/>
            <person name="Ball S.G."/>
            <person name="Gile G.H."/>
            <person name="Hirakawa Y."/>
            <person name="Hopkins J.F."/>
            <person name="Rensing S.A."/>
            <person name="Schmutz J."/>
            <person name="Symeonidi A."/>
            <person name="Elias M."/>
            <person name="Eveleigh R.J."/>
            <person name="Herman E.K."/>
            <person name="Klute M.J."/>
            <person name="Nakayama T."/>
            <person name="Obornik M."/>
            <person name="Reyes-Prieto A."/>
            <person name="Armbrust E.V."/>
            <person name="Aves S.J."/>
            <person name="Beiko R.G."/>
            <person name="Coutinho P."/>
            <person name="Dacks J.B."/>
            <person name="Durnford D.G."/>
            <person name="Fast N.M."/>
            <person name="Green B.R."/>
            <person name="Grisdale C."/>
            <person name="Hempe F."/>
            <person name="Henrissat B."/>
            <person name="Hoppner M.P."/>
            <person name="Ishida K.-I."/>
            <person name="Kim E."/>
            <person name="Koreny L."/>
            <person name="Kroth P.G."/>
            <person name="Liu Y."/>
            <person name="Malik S.-B."/>
            <person name="Maier U.G."/>
            <person name="McRose D."/>
            <person name="Mock T."/>
            <person name="Neilson J.A."/>
            <person name="Onodera N.T."/>
            <person name="Poole A.M."/>
            <person name="Pritham E.J."/>
            <person name="Richards T.A."/>
            <person name="Rocap G."/>
            <person name="Roy S.W."/>
            <person name="Sarai C."/>
            <person name="Schaack S."/>
            <person name="Shirato S."/>
            <person name="Slamovits C.H."/>
            <person name="Spencer D.F."/>
            <person name="Suzuki S."/>
            <person name="Worden A.Z."/>
            <person name="Zauner S."/>
            <person name="Barry K."/>
            <person name="Bell C."/>
            <person name="Bharti A.K."/>
            <person name="Crow J.A."/>
            <person name="Grimwood J."/>
            <person name="Kramer R."/>
            <person name="Lindquist E."/>
            <person name="Lucas S."/>
            <person name="Salamov A."/>
            <person name="McFadden G.I."/>
            <person name="Lane C.E."/>
            <person name="Keeling P.J."/>
            <person name="Gray M.W."/>
            <person name="Grigoriev I.V."/>
            <person name="Archibald J.M."/>
        </authorList>
    </citation>
    <scope>NUCLEOTIDE SEQUENCE</scope>
    <source>
        <strain evidence="17">CCMP2712</strain>
    </source>
</reference>
<dbReference type="InterPro" id="IPR011257">
    <property type="entry name" value="DNA_glycosylase"/>
</dbReference>
<dbReference type="HOGENOM" id="CLU_012862_2_1_1"/>
<dbReference type="GO" id="GO:0046872">
    <property type="term" value="F:metal ion binding"/>
    <property type="evidence" value="ECO:0007669"/>
    <property type="project" value="UniProtKB-KW"/>
</dbReference>
<proteinExistence type="inferred from homology"/>
<dbReference type="GeneID" id="17305162"/>
<feature type="domain" description="HhH-GPD" evidence="14">
    <location>
        <begin position="47"/>
        <end position="142"/>
    </location>
</feature>
<dbReference type="PaxDb" id="55529-EKX48489"/>
<dbReference type="GO" id="GO:0032357">
    <property type="term" value="F:oxidized purine DNA binding"/>
    <property type="evidence" value="ECO:0007669"/>
    <property type="project" value="TreeGrafter"/>
</dbReference>
<dbReference type="PROSITE" id="PS01155">
    <property type="entry name" value="ENDONUCLEASE_III_2"/>
    <property type="match status" value="1"/>
</dbReference>
<dbReference type="GO" id="GO:0051539">
    <property type="term" value="F:4 iron, 4 sulfur cluster binding"/>
    <property type="evidence" value="ECO:0007669"/>
    <property type="project" value="UniProtKB-KW"/>
</dbReference>
<dbReference type="FunFam" id="1.10.340.30:FF:000002">
    <property type="entry name" value="Adenine DNA glycosylase"/>
    <property type="match status" value="1"/>
</dbReference>
<evidence type="ECO:0000313" key="17">
    <source>
        <dbReference type="Proteomes" id="UP000011087"/>
    </source>
</evidence>
<dbReference type="GO" id="GO:0006284">
    <property type="term" value="P:base-excision repair"/>
    <property type="evidence" value="ECO:0007669"/>
    <property type="project" value="InterPro"/>
</dbReference>
<dbReference type="STRING" id="905079.L1JK09"/>
<keyword evidence="17" id="KW-1185">Reference proteome</keyword>
<reference evidence="15 17" key="1">
    <citation type="journal article" date="2012" name="Nature">
        <title>Algal genomes reveal evolutionary mosaicism and the fate of nucleomorphs.</title>
        <authorList>
            <consortium name="DOE Joint Genome Institute"/>
            <person name="Curtis B.A."/>
            <person name="Tanifuji G."/>
            <person name="Burki F."/>
            <person name="Gruber A."/>
            <person name="Irimia M."/>
            <person name="Maruyama S."/>
            <person name="Arias M.C."/>
            <person name="Ball S.G."/>
            <person name="Gile G.H."/>
            <person name="Hirakawa Y."/>
            <person name="Hopkins J.F."/>
            <person name="Kuo A."/>
            <person name="Rensing S.A."/>
            <person name="Schmutz J."/>
            <person name="Symeonidi A."/>
            <person name="Elias M."/>
            <person name="Eveleigh R.J."/>
            <person name="Herman E.K."/>
            <person name="Klute M.J."/>
            <person name="Nakayama T."/>
            <person name="Obornik M."/>
            <person name="Reyes-Prieto A."/>
            <person name="Armbrust E.V."/>
            <person name="Aves S.J."/>
            <person name="Beiko R.G."/>
            <person name="Coutinho P."/>
            <person name="Dacks J.B."/>
            <person name="Durnford D.G."/>
            <person name="Fast N.M."/>
            <person name="Green B.R."/>
            <person name="Grisdale C.J."/>
            <person name="Hempel F."/>
            <person name="Henrissat B."/>
            <person name="Hoppner M.P."/>
            <person name="Ishida K."/>
            <person name="Kim E."/>
            <person name="Koreny L."/>
            <person name="Kroth P.G."/>
            <person name="Liu Y."/>
            <person name="Malik S.B."/>
            <person name="Maier U.G."/>
            <person name="McRose D."/>
            <person name="Mock T."/>
            <person name="Neilson J.A."/>
            <person name="Onodera N.T."/>
            <person name="Poole A.M."/>
            <person name="Pritham E.J."/>
            <person name="Richards T.A."/>
            <person name="Rocap G."/>
            <person name="Roy S.W."/>
            <person name="Sarai C."/>
            <person name="Schaack S."/>
            <person name="Shirato S."/>
            <person name="Slamovits C.H."/>
            <person name="Spencer D.F."/>
            <person name="Suzuki S."/>
            <person name="Worden A.Z."/>
            <person name="Zauner S."/>
            <person name="Barry K."/>
            <person name="Bell C."/>
            <person name="Bharti A.K."/>
            <person name="Crow J.A."/>
            <person name="Grimwood J."/>
            <person name="Kramer R."/>
            <person name="Lindquist E."/>
            <person name="Lucas S."/>
            <person name="Salamov A."/>
            <person name="McFadden G.I."/>
            <person name="Lane C.E."/>
            <person name="Keeling P.J."/>
            <person name="Gray M.W."/>
            <person name="Grigoriev I.V."/>
            <person name="Archibald J.M."/>
        </authorList>
    </citation>
    <scope>NUCLEOTIDE SEQUENCE</scope>
    <source>
        <strain evidence="15 17">CCMP2712</strain>
    </source>
</reference>
<dbReference type="CDD" id="cd00056">
    <property type="entry name" value="ENDO3c"/>
    <property type="match status" value="1"/>
</dbReference>
<dbReference type="eggNOG" id="KOG2457">
    <property type="taxonomic scope" value="Eukaryota"/>
</dbReference>
<evidence type="ECO:0000256" key="1">
    <source>
        <dbReference type="ARBA" id="ARBA00000843"/>
    </source>
</evidence>
<dbReference type="GO" id="GO:0006298">
    <property type="term" value="P:mismatch repair"/>
    <property type="evidence" value="ECO:0007669"/>
    <property type="project" value="TreeGrafter"/>
</dbReference>
<evidence type="ECO:0000313" key="16">
    <source>
        <dbReference type="EnsemblProtists" id="EKX48489"/>
    </source>
</evidence>
<dbReference type="RefSeq" id="XP_005835469.1">
    <property type="nucleotide sequence ID" value="XM_005835412.1"/>
</dbReference>
<dbReference type="Proteomes" id="UP000011087">
    <property type="component" value="Unassembled WGS sequence"/>
</dbReference>
<dbReference type="InterPro" id="IPR044298">
    <property type="entry name" value="MIG/MutY"/>
</dbReference>
<dbReference type="GO" id="GO:0005634">
    <property type="term" value="C:nucleus"/>
    <property type="evidence" value="ECO:0007669"/>
    <property type="project" value="TreeGrafter"/>
</dbReference>
<dbReference type="InterPro" id="IPR004036">
    <property type="entry name" value="Endonuclease-III-like_CS2"/>
</dbReference>
<evidence type="ECO:0000256" key="5">
    <source>
        <dbReference type="ARBA" id="ARBA00022023"/>
    </source>
</evidence>
<dbReference type="KEGG" id="gtt:GUITHDRAFT_43570"/>
<keyword evidence="11" id="KW-0411">Iron-sulfur</keyword>
<evidence type="ECO:0000256" key="13">
    <source>
        <dbReference type="ARBA" id="ARBA00023295"/>
    </source>
</evidence>
<dbReference type="GO" id="GO:0000701">
    <property type="term" value="F:purine-specific mismatch base pair DNA N-glycosylase activity"/>
    <property type="evidence" value="ECO:0007669"/>
    <property type="project" value="UniProtKB-EC"/>
</dbReference>
<keyword evidence="10" id="KW-0408">Iron</keyword>
<feature type="non-terminal residue" evidence="15">
    <location>
        <position position="142"/>
    </location>
</feature>
<keyword evidence="12" id="KW-0234">DNA repair</keyword>
<dbReference type="EC" id="3.2.2.31" evidence="4"/>
<dbReference type="InterPro" id="IPR003265">
    <property type="entry name" value="HhH-GPD_domain"/>
</dbReference>
<dbReference type="OMA" id="FERWIAK"/>
<evidence type="ECO:0000313" key="15">
    <source>
        <dbReference type="EMBL" id="EKX48489.1"/>
    </source>
</evidence>
<dbReference type="PANTHER" id="PTHR42944:SF1">
    <property type="entry name" value="ADENINE DNA GLYCOSYLASE"/>
    <property type="match status" value="1"/>
</dbReference>
<accession>L1JK09</accession>
<evidence type="ECO:0000256" key="6">
    <source>
        <dbReference type="ARBA" id="ARBA00022485"/>
    </source>
</evidence>
<dbReference type="SUPFAM" id="SSF48150">
    <property type="entry name" value="DNA-glycosylase"/>
    <property type="match status" value="1"/>
</dbReference>